<dbReference type="EC" id="7.6.2.11" evidence="7"/>
<evidence type="ECO:0000256" key="3">
    <source>
        <dbReference type="ARBA" id="ARBA00022741"/>
    </source>
</evidence>
<dbReference type="Gene3D" id="2.40.50.100">
    <property type="match status" value="1"/>
</dbReference>
<dbReference type="NCBIfam" id="TIGR01187">
    <property type="entry name" value="potA"/>
    <property type="match status" value="1"/>
</dbReference>
<keyword evidence="1 7" id="KW-0813">Transport</keyword>
<dbReference type="InterPro" id="IPR003439">
    <property type="entry name" value="ABC_transporter-like_ATP-bd"/>
</dbReference>
<evidence type="ECO:0000259" key="8">
    <source>
        <dbReference type="PROSITE" id="PS50893"/>
    </source>
</evidence>
<keyword evidence="4 7" id="KW-0067">ATP-binding</keyword>
<keyword evidence="6 7" id="KW-0472">Membrane</keyword>
<protein>
    <recommendedName>
        <fullName evidence="7">Spermidine/putrescine import ATP-binding protein PotA</fullName>
        <ecNumber evidence="7">7.6.2.11</ecNumber>
    </recommendedName>
</protein>
<dbReference type="Pfam" id="PF00005">
    <property type="entry name" value="ABC_tran"/>
    <property type="match status" value="1"/>
</dbReference>
<comment type="function">
    <text evidence="7">Part of the ABC transporter complex PotABCD involved in spermidine/putrescine import. Responsible for energy coupling to the transport system.</text>
</comment>
<gene>
    <name evidence="7" type="primary">potA</name>
    <name evidence="9" type="ORF">HW532_09080</name>
</gene>
<sequence length="367" mass="40555">MIEIHEASKVFDGHVAVDRATLTLAQGDFLTIVGPSGCGKTTLLRMIAGFLKPDSGSILINGRSVEDVPPYKRSIGMVFQRLALFPHMTAAENVAYPLKMRGFEPATIPDRVADYLKLVRLEGYGGRRPHELSGGQQQRVAIARALSFSPDLLLLDEPLSALDKKLREEMQLEFRRIQQELGVTTINVTHDQREALVMSDRIVVMNEGLIQQADAPEAVYREPSNRFVANFIGLTSLFPGAVEEAGEGPLASVRAGDQVLKARVGVAVEEGLPVDCAIRAEQIRILPEGAGGEFETVVTGDVEQRIFEGDRMVYQIRVAELGGAMLFVFDHDPVHHTEHPPASRVRLGWNARDLFAFPRDEVRDNRQ</sequence>
<proteinExistence type="inferred from homology"/>
<dbReference type="GO" id="GO:0043190">
    <property type="term" value="C:ATP-binding cassette (ABC) transporter complex"/>
    <property type="evidence" value="ECO:0007669"/>
    <property type="project" value="InterPro"/>
</dbReference>
<keyword evidence="10" id="KW-1185">Reference proteome</keyword>
<dbReference type="InterPro" id="IPR005893">
    <property type="entry name" value="PotA-like"/>
</dbReference>
<dbReference type="Pfam" id="PF08402">
    <property type="entry name" value="TOBE_2"/>
    <property type="match status" value="1"/>
</dbReference>
<evidence type="ECO:0000256" key="1">
    <source>
        <dbReference type="ARBA" id="ARBA00022448"/>
    </source>
</evidence>
<evidence type="ECO:0000256" key="4">
    <source>
        <dbReference type="ARBA" id="ARBA00022840"/>
    </source>
</evidence>
<dbReference type="InterPro" id="IPR027417">
    <property type="entry name" value="P-loop_NTPase"/>
</dbReference>
<dbReference type="InterPro" id="IPR008995">
    <property type="entry name" value="Mo/tungstate-bd_C_term_dom"/>
</dbReference>
<dbReference type="InterPro" id="IPR003593">
    <property type="entry name" value="AAA+_ATPase"/>
</dbReference>
<dbReference type="PANTHER" id="PTHR42781:SF4">
    <property type="entry name" value="SPERMIDINE_PUTRESCINE IMPORT ATP-BINDING PROTEIN POTA"/>
    <property type="match status" value="1"/>
</dbReference>
<dbReference type="GO" id="GO:0015697">
    <property type="term" value="P:quaternary ammonium group transport"/>
    <property type="evidence" value="ECO:0007669"/>
    <property type="project" value="UniProtKB-ARBA"/>
</dbReference>
<evidence type="ECO:0000313" key="10">
    <source>
        <dbReference type="Proteomes" id="UP000593594"/>
    </source>
</evidence>
<dbReference type="InterPro" id="IPR050093">
    <property type="entry name" value="ABC_SmlMolc_Importer"/>
</dbReference>
<keyword evidence="2 7" id="KW-1003">Cell membrane</keyword>
<evidence type="ECO:0000256" key="2">
    <source>
        <dbReference type="ARBA" id="ARBA00022475"/>
    </source>
</evidence>
<dbReference type="PROSITE" id="PS00211">
    <property type="entry name" value="ABC_TRANSPORTER_1"/>
    <property type="match status" value="1"/>
</dbReference>
<dbReference type="PROSITE" id="PS50893">
    <property type="entry name" value="ABC_TRANSPORTER_2"/>
    <property type="match status" value="1"/>
</dbReference>
<evidence type="ECO:0000256" key="6">
    <source>
        <dbReference type="ARBA" id="ARBA00023136"/>
    </source>
</evidence>
<evidence type="ECO:0000313" key="9">
    <source>
        <dbReference type="EMBL" id="QPC45259.1"/>
    </source>
</evidence>
<dbReference type="FunFam" id="3.40.50.300:FF:000425">
    <property type="entry name" value="Probable ABC transporter, ATP-binding subunit"/>
    <property type="match status" value="1"/>
</dbReference>
<dbReference type="Gene3D" id="3.40.50.300">
    <property type="entry name" value="P-loop containing nucleotide triphosphate hydrolases"/>
    <property type="match status" value="1"/>
</dbReference>
<reference evidence="9 10" key="1">
    <citation type="submission" date="2020-06" db="EMBL/GenBank/DDBJ databases">
        <title>Genome sequence of 2 isolates from Red Sea Mangroves.</title>
        <authorList>
            <person name="Sefrji F."/>
            <person name="Michoud G."/>
            <person name="Merlino G."/>
            <person name="Daffonchio D."/>
        </authorList>
    </citation>
    <scope>NUCLEOTIDE SEQUENCE [LARGE SCALE GENOMIC DNA]</scope>
    <source>
        <strain evidence="9 10">R1DC25</strain>
    </source>
</reference>
<dbReference type="SUPFAM" id="SSF50331">
    <property type="entry name" value="MOP-like"/>
    <property type="match status" value="1"/>
</dbReference>
<comment type="similarity">
    <text evidence="7">Belongs to the ABC transporter superfamily. Spermidine/putrescine importer (TC 3.A.1.11.1) family.</text>
</comment>
<dbReference type="RefSeq" id="WP_213164496.1">
    <property type="nucleotide sequence ID" value="NZ_CP058214.1"/>
</dbReference>
<name>A0A7S8C8L0_9HYPH</name>
<keyword evidence="3 7" id="KW-0547">Nucleotide-binding</keyword>
<accession>A0A7S8C8L0</accession>
<dbReference type="InterPro" id="IPR017871">
    <property type="entry name" value="ABC_transporter-like_CS"/>
</dbReference>
<evidence type="ECO:0000256" key="7">
    <source>
        <dbReference type="RuleBase" id="RU364083"/>
    </source>
</evidence>
<dbReference type="Proteomes" id="UP000593594">
    <property type="component" value="Chromosome"/>
</dbReference>
<keyword evidence="5 7" id="KW-1278">Translocase</keyword>
<dbReference type="AlphaFoldDB" id="A0A7S8C8L0"/>
<dbReference type="KEGG" id="kmn:HW532_09080"/>
<dbReference type="InterPro" id="IPR013611">
    <property type="entry name" value="Transp-assoc_OB_typ2"/>
</dbReference>
<dbReference type="SUPFAM" id="SSF52540">
    <property type="entry name" value="P-loop containing nucleoside triphosphate hydrolases"/>
    <property type="match status" value="1"/>
</dbReference>
<evidence type="ECO:0000256" key="5">
    <source>
        <dbReference type="ARBA" id="ARBA00022967"/>
    </source>
</evidence>
<dbReference type="GO" id="GO:0015417">
    <property type="term" value="F:ABC-type polyamine transporter activity"/>
    <property type="evidence" value="ECO:0007669"/>
    <property type="project" value="UniProtKB-EC"/>
</dbReference>
<comment type="subunit">
    <text evidence="7">The complex is composed of two ATP-binding proteins (PotA), two transmembrane proteins (PotB and PotC) and a solute-binding protein (PotD).</text>
</comment>
<comment type="catalytic activity">
    <reaction evidence="7">
        <text>ATP + H2O + polyamine-[polyamine-binding protein]Side 1 = ADP + phosphate + polyamineSide 2 + [polyamine-binding protein]Side 1.</text>
        <dbReference type="EC" id="7.6.2.11"/>
    </reaction>
</comment>
<dbReference type="GO" id="GO:0005524">
    <property type="term" value="F:ATP binding"/>
    <property type="evidence" value="ECO:0007669"/>
    <property type="project" value="UniProtKB-KW"/>
</dbReference>
<dbReference type="SMART" id="SM00382">
    <property type="entry name" value="AAA"/>
    <property type="match status" value="1"/>
</dbReference>
<organism evidence="9 10">
    <name type="scientific">Kaustia mangrovi</name>
    <dbReference type="NCBI Taxonomy" id="2593653"/>
    <lineage>
        <taxon>Bacteria</taxon>
        <taxon>Pseudomonadati</taxon>
        <taxon>Pseudomonadota</taxon>
        <taxon>Alphaproteobacteria</taxon>
        <taxon>Hyphomicrobiales</taxon>
        <taxon>Parvibaculaceae</taxon>
        <taxon>Kaustia</taxon>
    </lineage>
</organism>
<feature type="domain" description="ABC transporter" evidence="8">
    <location>
        <begin position="2"/>
        <end position="232"/>
    </location>
</feature>
<dbReference type="GO" id="GO:0016887">
    <property type="term" value="F:ATP hydrolysis activity"/>
    <property type="evidence" value="ECO:0007669"/>
    <property type="project" value="InterPro"/>
</dbReference>
<dbReference type="PANTHER" id="PTHR42781">
    <property type="entry name" value="SPERMIDINE/PUTRESCINE IMPORT ATP-BINDING PROTEIN POTA"/>
    <property type="match status" value="1"/>
</dbReference>
<dbReference type="EMBL" id="CP058214">
    <property type="protein sequence ID" value="QPC45259.1"/>
    <property type="molecule type" value="Genomic_DNA"/>
</dbReference>